<proteinExistence type="predicted"/>
<dbReference type="GO" id="GO:0003677">
    <property type="term" value="F:DNA binding"/>
    <property type="evidence" value="ECO:0007669"/>
    <property type="project" value="UniProtKB-KW"/>
</dbReference>
<evidence type="ECO:0000256" key="2">
    <source>
        <dbReference type="ARBA" id="ARBA00023125"/>
    </source>
</evidence>
<evidence type="ECO:0000259" key="4">
    <source>
        <dbReference type="PROSITE" id="PS50949"/>
    </source>
</evidence>
<organism evidence="5 6">
    <name type="scientific">Pantoea cypripedii</name>
    <name type="common">Pectobacterium cypripedii</name>
    <name type="synonym">Erwinia cypripedii</name>
    <dbReference type="NCBI Taxonomy" id="55209"/>
    <lineage>
        <taxon>Bacteria</taxon>
        <taxon>Pseudomonadati</taxon>
        <taxon>Pseudomonadota</taxon>
        <taxon>Gammaproteobacteria</taxon>
        <taxon>Enterobacterales</taxon>
        <taxon>Erwiniaceae</taxon>
        <taxon>Pantoea</taxon>
    </lineage>
</organism>
<dbReference type="Proteomes" id="UP000502005">
    <property type="component" value="Plasmid pNE1B"/>
</dbReference>
<dbReference type="Gene3D" id="1.20.120.530">
    <property type="entry name" value="GntR ligand-binding domain-like"/>
    <property type="match status" value="1"/>
</dbReference>
<dbReference type="SUPFAM" id="SSF48008">
    <property type="entry name" value="GntR ligand-binding domain-like"/>
    <property type="match status" value="1"/>
</dbReference>
<dbReference type="InterPro" id="IPR011711">
    <property type="entry name" value="GntR_C"/>
</dbReference>
<keyword evidence="1" id="KW-0805">Transcription regulation</keyword>
<evidence type="ECO:0000313" key="5">
    <source>
        <dbReference type="EMBL" id="QGY32957.1"/>
    </source>
</evidence>
<evidence type="ECO:0000313" key="6">
    <source>
        <dbReference type="Proteomes" id="UP000502005"/>
    </source>
</evidence>
<gene>
    <name evidence="5" type="ORF">CUN67_28935</name>
</gene>
<dbReference type="GO" id="GO:0003700">
    <property type="term" value="F:DNA-binding transcription factor activity"/>
    <property type="evidence" value="ECO:0007669"/>
    <property type="project" value="InterPro"/>
</dbReference>
<dbReference type="InterPro" id="IPR036390">
    <property type="entry name" value="WH_DNA-bd_sf"/>
</dbReference>
<dbReference type="PROSITE" id="PS50949">
    <property type="entry name" value="HTH_GNTR"/>
    <property type="match status" value="1"/>
</dbReference>
<evidence type="ECO:0000256" key="1">
    <source>
        <dbReference type="ARBA" id="ARBA00023015"/>
    </source>
</evidence>
<dbReference type="PANTHER" id="PTHR43537:SF5">
    <property type="entry name" value="UXU OPERON TRANSCRIPTIONAL REGULATOR"/>
    <property type="match status" value="1"/>
</dbReference>
<keyword evidence="2" id="KW-0238">DNA-binding</keyword>
<geneLocation type="plasmid" evidence="6">
    <name>pne1b</name>
</geneLocation>
<dbReference type="PANTHER" id="PTHR43537">
    <property type="entry name" value="TRANSCRIPTIONAL REGULATOR, GNTR FAMILY"/>
    <property type="match status" value="1"/>
</dbReference>
<dbReference type="SMART" id="SM00345">
    <property type="entry name" value="HTH_GNTR"/>
    <property type="match status" value="1"/>
</dbReference>
<dbReference type="Pfam" id="PF00392">
    <property type="entry name" value="GntR"/>
    <property type="match status" value="1"/>
</dbReference>
<protein>
    <submittedName>
        <fullName evidence="5">GntR family transcriptional regulator</fullName>
    </submittedName>
</protein>
<dbReference type="SMART" id="SM00895">
    <property type="entry name" value="FCD"/>
    <property type="match status" value="1"/>
</dbReference>
<evidence type="ECO:0000256" key="3">
    <source>
        <dbReference type="ARBA" id="ARBA00023163"/>
    </source>
</evidence>
<name>A0A6B9GF55_PANCY</name>
<dbReference type="EMBL" id="CP024770">
    <property type="protein sequence ID" value="QGY32957.1"/>
    <property type="molecule type" value="Genomic_DNA"/>
</dbReference>
<keyword evidence="5" id="KW-0614">Plasmid</keyword>
<reference evidence="5 6" key="1">
    <citation type="submission" date="2017-11" db="EMBL/GenBank/DDBJ databases">
        <title>Genome sequence of Pantoea cypripedii NE1.</title>
        <authorList>
            <person name="Nascimento F.X."/>
        </authorList>
    </citation>
    <scope>NUCLEOTIDE SEQUENCE [LARGE SCALE GENOMIC DNA]</scope>
    <source>
        <strain evidence="5 6">NE1</strain>
        <plasmid evidence="6">pne1b</plasmid>
    </source>
</reference>
<sequence length="232" mass="25558">MALKRVITPVNKSSVEARATKALRDFILSGSLQPGERIIETELSEKMSIARATLRVSLARLAAEGLVVKTPYTSWEIRSLTADDAWELWTLRASLESLAVRLAAENMTHDLRQRIEDAMTGLIHACASGDVIKASEGDLGLHRTIIESVGHNRLANHYRLVEQQVRLYIETSNSLMINNLGGIVDQHIPMIDALLAGDAENAAREAWLHNQSEGGKLVAWLHQKQRIAGAGK</sequence>
<feature type="domain" description="HTH gntR-type" evidence="4">
    <location>
        <begin position="13"/>
        <end position="80"/>
    </location>
</feature>
<keyword evidence="3" id="KW-0804">Transcription</keyword>
<dbReference type="InterPro" id="IPR000524">
    <property type="entry name" value="Tscrpt_reg_HTH_GntR"/>
</dbReference>
<accession>A0A6B9GF55</accession>
<dbReference type="InterPro" id="IPR008920">
    <property type="entry name" value="TF_FadR/GntR_C"/>
</dbReference>
<dbReference type="SUPFAM" id="SSF46785">
    <property type="entry name" value="Winged helix' DNA-binding domain"/>
    <property type="match status" value="1"/>
</dbReference>
<dbReference type="InterPro" id="IPR036388">
    <property type="entry name" value="WH-like_DNA-bd_sf"/>
</dbReference>
<dbReference type="Gene3D" id="1.10.10.10">
    <property type="entry name" value="Winged helix-like DNA-binding domain superfamily/Winged helix DNA-binding domain"/>
    <property type="match status" value="1"/>
</dbReference>
<dbReference type="AlphaFoldDB" id="A0A6B9GF55"/>
<dbReference type="RefSeq" id="WP_208718937.1">
    <property type="nucleotide sequence ID" value="NZ_CP024770.1"/>
</dbReference>
<dbReference type="Pfam" id="PF07729">
    <property type="entry name" value="FCD"/>
    <property type="match status" value="1"/>
</dbReference>